<keyword evidence="1" id="KW-1133">Transmembrane helix</keyword>
<feature type="transmembrane region" description="Helical" evidence="1">
    <location>
        <begin position="288"/>
        <end position="309"/>
    </location>
</feature>
<evidence type="ECO:0008006" key="4">
    <source>
        <dbReference type="Google" id="ProtNLM"/>
    </source>
</evidence>
<dbReference type="AlphaFoldDB" id="A0AA37JHY0"/>
<gene>
    <name evidence="2" type="ORF">CE91St55_10270</name>
</gene>
<protein>
    <recommendedName>
        <fullName evidence="4">Glucosyl transferase GtrII</fullName>
    </recommendedName>
</protein>
<dbReference type="InterPro" id="IPR025686">
    <property type="entry name" value="Glucos_trans_II"/>
</dbReference>
<feature type="transmembrane region" description="Helical" evidence="1">
    <location>
        <begin position="321"/>
        <end position="342"/>
    </location>
</feature>
<feature type="transmembrane region" description="Helical" evidence="1">
    <location>
        <begin position="144"/>
        <end position="162"/>
    </location>
</feature>
<dbReference type="EMBL" id="BQNJ01000001">
    <property type="protein sequence ID" value="GKG99045.1"/>
    <property type="molecule type" value="Genomic_DNA"/>
</dbReference>
<dbReference type="Proteomes" id="UP001055091">
    <property type="component" value="Unassembled WGS sequence"/>
</dbReference>
<evidence type="ECO:0000313" key="3">
    <source>
        <dbReference type="Proteomes" id="UP001055091"/>
    </source>
</evidence>
<feature type="transmembrane region" description="Helical" evidence="1">
    <location>
        <begin position="117"/>
        <end position="138"/>
    </location>
</feature>
<feature type="transmembrane region" description="Helical" evidence="1">
    <location>
        <begin position="169"/>
        <end position="195"/>
    </location>
</feature>
<keyword evidence="1" id="KW-0812">Transmembrane</keyword>
<feature type="transmembrane region" description="Helical" evidence="1">
    <location>
        <begin position="86"/>
        <end position="110"/>
    </location>
</feature>
<dbReference type="Pfam" id="PF14264">
    <property type="entry name" value="Glucos_trans_II"/>
    <property type="match status" value="1"/>
</dbReference>
<organism evidence="2 3">
    <name type="scientific">Hungatella hathewayi</name>
    <dbReference type="NCBI Taxonomy" id="154046"/>
    <lineage>
        <taxon>Bacteria</taxon>
        <taxon>Bacillati</taxon>
        <taxon>Bacillota</taxon>
        <taxon>Clostridia</taxon>
        <taxon>Lachnospirales</taxon>
        <taxon>Lachnospiraceae</taxon>
        <taxon>Hungatella</taxon>
    </lineage>
</organism>
<proteinExistence type="predicted"/>
<name>A0AA37JHY0_9FIRM</name>
<accession>A0AA37JHY0</accession>
<feature type="transmembrane region" description="Helical" evidence="1">
    <location>
        <begin position="57"/>
        <end position="74"/>
    </location>
</feature>
<feature type="transmembrane region" description="Helical" evidence="1">
    <location>
        <begin position="348"/>
        <end position="365"/>
    </location>
</feature>
<feature type="transmembrane region" description="Helical" evidence="1">
    <location>
        <begin position="20"/>
        <end position="45"/>
    </location>
</feature>
<feature type="transmembrane region" description="Helical" evidence="1">
    <location>
        <begin position="215"/>
        <end position="232"/>
    </location>
</feature>
<comment type="caution">
    <text evidence="2">The sequence shown here is derived from an EMBL/GenBank/DDBJ whole genome shotgun (WGS) entry which is preliminary data.</text>
</comment>
<keyword evidence="1" id="KW-0472">Membrane</keyword>
<feature type="transmembrane region" description="Helical" evidence="1">
    <location>
        <begin position="377"/>
        <end position="405"/>
    </location>
</feature>
<evidence type="ECO:0000256" key="1">
    <source>
        <dbReference type="SAM" id="Phobius"/>
    </source>
</evidence>
<sequence>MNKNNFNWLNLTPNILLKHLISKVTIFDKMILCSVFFIGFISHGIMLTNKISFHDDVHVMFGIGETYMSGRWFLGILSEFWNRHFGLYSLPLVNGIISFLFIALSACILFRIFQLSDLISCFMICSLMVVFPVVTSTFAYMFTAGYYFFSVFLMFLAAILTIKYKRGGFIGILLIACSLGIYQAYFSIIATLFIMDLIIKCMDENTNTLTTFKEAIKYFLTLLSGLILYLFINKIIINYKGLGLSSYQGINNIGTLSIIQLFEGIKKAYANYLSIISTDYLGLFHNGIIHFCIILSNICFLVISIWTLLKLGSTLKKLQLFLYILLFPLAINFIEVMCAGNSTTIHTLMVYSVVFIFIWPFLLLEKIQTSINYKAGSLLNVFMLTIGKWFVIISTILTILFYIFFNNEAYLKIQLLKEQCNSYFTTLITHIKSTDGYDDNLPLAFIGINQDHSITDMPAFSNIEITAYDWNLNDWINDYAWQEYMALHCGYKPEIVEDTTQIASWEQVKHMDYYPNSNSIKIVDGIIVIKFSS</sequence>
<reference evidence="2" key="1">
    <citation type="submission" date="2022-01" db="EMBL/GenBank/DDBJ databases">
        <title>Novel bile acid biosynthetic pathways are enriched in the microbiome of centenarians.</title>
        <authorList>
            <person name="Sato Y."/>
            <person name="Atarashi K."/>
            <person name="Plichta R.D."/>
            <person name="Arai Y."/>
            <person name="Sasajima S."/>
            <person name="Kearney M.S."/>
            <person name="Suda W."/>
            <person name="Takeshita K."/>
            <person name="Sasaki T."/>
            <person name="Okamoto S."/>
            <person name="Skelly N.A."/>
            <person name="Okamura Y."/>
            <person name="Vlamakis H."/>
            <person name="Li Y."/>
            <person name="Tanoue T."/>
            <person name="Takei H."/>
            <person name="Nittono H."/>
            <person name="Narushima S."/>
            <person name="Irie J."/>
            <person name="Itoh H."/>
            <person name="Moriya K."/>
            <person name="Sugiura Y."/>
            <person name="Suematsu M."/>
            <person name="Moritoki N."/>
            <person name="Shibata S."/>
            <person name="Littman R.D."/>
            <person name="Fischbach A.M."/>
            <person name="Uwamino Y."/>
            <person name="Inoue T."/>
            <person name="Honda A."/>
            <person name="Hattori M."/>
            <person name="Murai T."/>
            <person name="Xavier J.R."/>
            <person name="Hirose N."/>
            <person name="Honda K."/>
        </authorList>
    </citation>
    <scope>NUCLEOTIDE SEQUENCE</scope>
    <source>
        <strain evidence="2">CE91-St55</strain>
    </source>
</reference>
<evidence type="ECO:0000313" key="2">
    <source>
        <dbReference type="EMBL" id="GKG99045.1"/>
    </source>
</evidence>